<evidence type="ECO:0000313" key="2">
    <source>
        <dbReference type="Proteomes" id="UP000581135"/>
    </source>
</evidence>
<name>A0A839SQ55_9PROT</name>
<accession>A0A839SQ55</accession>
<evidence type="ECO:0000313" key="1">
    <source>
        <dbReference type="EMBL" id="MBB3063880.1"/>
    </source>
</evidence>
<sequence>MMDWHVERRTARISEAMLAEAQLSGGAITRTLNEAQQRRAESLLALVRRLGSALRSVGRMPRPAARFATRTIGDGDCPACG</sequence>
<protein>
    <submittedName>
        <fullName evidence="1">Uncharacterized protein</fullName>
    </submittedName>
</protein>
<keyword evidence="2" id="KW-1185">Reference proteome</keyword>
<reference evidence="1 2" key="1">
    <citation type="submission" date="2020-08" db="EMBL/GenBank/DDBJ databases">
        <title>Genomic Encyclopedia of Type Strains, Phase III (KMG-III): the genomes of soil and plant-associated and newly described type strains.</title>
        <authorList>
            <person name="Whitman W."/>
        </authorList>
    </citation>
    <scope>NUCLEOTIDE SEQUENCE [LARGE SCALE GENOMIC DNA]</scope>
    <source>
        <strain evidence="1 2">CECT 8803</strain>
    </source>
</reference>
<proteinExistence type="predicted"/>
<gene>
    <name evidence="1" type="ORF">FHR98_000145</name>
</gene>
<dbReference type="EMBL" id="JACHXA010000001">
    <property type="protein sequence ID" value="MBB3063880.1"/>
    <property type="molecule type" value="Genomic_DNA"/>
</dbReference>
<organism evidence="1 2">
    <name type="scientific">Limibacillus halophilus</name>
    <dbReference type="NCBI Taxonomy" id="1579333"/>
    <lineage>
        <taxon>Bacteria</taxon>
        <taxon>Pseudomonadati</taxon>
        <taxon>Pseudomonadota</taxon>
        <taxon>Alphaproteobacteria</taxon>
        <taxon>Rhodospirillales</taxon>
        <taxon>Rhodovibrionaceae</taxon>
        <taxon>Limibacillus</taxon>
    </lineage>
</organism>
<dbReference type="Proteomes" id="UP000581135">
    <property type="component" value="Unassembled WGS sequence"/>
</dbReference>
<dbReference type="AlphaFoldDB" id="A0A839SQ55"/>
<comment type="caution">
    <text evidence="1">The sequence shown here is derived from an EMBL/GenBank/DDBJ whole genome shotgun (WGS) entry which is preliminary data.</text>
</comment>
<dbReference type="RefSeq" id="WP_183414693.1">
    <property type="nucleotide sequence ID" value="NZ_JACHXA010000001.1"/>
</dbReference>